<comment type="caution">
    <text evidence="4">The sequence shown here is derived from an EMBL/GenBank/DDBJ whole genome shotgun (WGS) entry which is preliminary data.</text>
</comment>
<evidence type="ECO:0000256" key="1">
    <source>
        <dbReference type="ARBA" id="ARBA00023242"/>
    </source>
</evidence>
<dbReference type="Gene3D" id="4.10.240.10">
    <property type="entry name" value="Zn(2)-C6 fungal-type DNA-binding domain"/>
    <property type="match status" value="1"/>
</dbReference>
<dbReference type="GO" id="GO:0006351">
    <property type="term" value="P:DNA-templated transcription"/>
    <property type="evidence" value="ECO:0007669"/>
    <property type="project" value="InterPro"/>
</dbReference>
<sequence length="678" mass="77853">MQSEHTLHNAQTISPRPDDESSSQTSLTKRRIRRVTAACELCRQRRVKVRRKRIQMLIDKTADDQCDATRPTCTACSISSQQCIYRTTPHETSVGALKRKFGELETHYDRLKGSKELLEQLLHAIRTRPDDDATVIFESIRSGCEVESIIRHFDHGVLSTQSRVIPETSSRLDLLLKSGMPNFFQSPDNCYLQSTLHKTVSAPPASAQYVSTIGGQHSTPYMKPYFTASLVDSRFDRVVPSRWTQVSDDDILMRALLRLYFLHEHQWLGCFHIDDFLDDMLSGSNEHCTPLLVNTIMALACHSHQDSRNRADHRNPKNLGYRFFAEAKRLWELHSTSKKSLPSLQTALLLNLLFNLHSSDRIGRSYQDQAISIAHEIDLFNLATHTMSASGRDSRGFTLWCLYWWVSLQDYHYRVYTVRESPSVPCLPNPDNDPRWYGELWLQYSQDVQYHPVGYGHLFKAKCELSNIVNSVVAQLHSNEPNELEKRVAIAKAHIDALRSWHAALPNPLSSSHLVFPSHLKLHMLYQDVMIRLCEIVLTVPPPQLQLRPDHPIQQLSTDSKLSFVTLMRLYYLRHGFGGCDVGLIHNLHVLAYIAQERLKALTHNPNLHHRNETDEARGILFLAAKGFDLQSENYHLAFTLLCKLRENMSQEEVNNIYEFAGISRIKSAMRRLRTENV</sequence>
<accession>A0A9W4XMR1</accession>
<name>A0A9W4XMR1_9PLEO</name>
<dbReference type="GO" id="GO:0000981">
    <property type="term" value="F:DNA-binding transcription factor activity, RNA polymerase II-specific"/>
    <property type="evidence" value="ECO:0007669"/>
    <property type="project" value="InterPro"/>
</dbReference>
<dbReference type="InterPro" id="IPR053187">
    <property type="entry name" value="Notoamide_regulator"/>
</dbReference>
<dbReference type="InterPro" id="IPR007219">
    <property type="entry name" value="XnlR_reg_dom"/>
</dbReference>
<dbReference type="CDD" id="cd12148">
    <property type="entry name" value="fungal_TF_MHR"/>
    <property type="match status" value="1"/>
</dbReference>
<organism evidence="4 5">
    <name type="scientific">Periconia digitata</name>
    <dbReference type="NCBI Taxonomy" id="1303443"/>
    <lineage>
        <taxon>Eukaryota</taxon>
        <taxon>Fungi</taxon>
        <taxon>Dikarya</taxon>
        <taxon>Ascomycota</taxon>
        <taxon>Pezizomycotina</taxon>
        <taxon>Dothideomycetes</taxon>
        <taxon>Pleosporomycetidae</taxon>
        <taxon>Pleosporales</taxon>
        <taxon>Massarineae</taxon>
        <taxon>Periconiaceae</taxon>
        <taxon>Periconia</taxon>
    </lineage>
</organism>
<protein>
    <recommendedName>
        <fullName evidence="3">Xylanolytic transcriptional activator regulatory domain-containing protein</fullName>
    </recommendedName>
</protein>
<dbReference type="EMBL" id="CAOQHR010000007">
    <property type="protein sequence ID" value="CAI6337654.1"/>
    <property type="molecule type" value="Genomic_DNA"/>
</dbReference>
<proteinExistence type="predicted"/>
<keyword evidence="1" id="KW-0539">Nucleus</keyword>
<feature type="region of interest" description="Disordered" evidence="2">
    <location>
        <begin position="1"/>
        <end position="31"/>
    </location>
</feature>
<dbReference type="GO" id="GO:0003677">
    <property type="term" value="F:DNA binding"/>
    <property type="evidence" value="ECO:0007669"/>
    <property type="project" value="InterPro"/>
</dbReference>
<evidence type="ECO:0000313" key="5">
    <source>
        <dbReference type="Proteomes" id="UP001152607"/>
    </source>
</evidence>
<dbReference type="Pfam" id="PF04082">
    <property type="entry name" value="Fungal_trans"/>
    <property type="match status" value="1"/>
</dbReference>
<feature type="compositionally biased region" description="Polar residues" evidence="2">
    <location>
        <begin position="1"/>
        <end position="14"/>
    </location>
</feature>
<dbReference type="InterPro" id="IPR036864">
    <property type="entry name" value="Zn2-C6_fun-type_DNA-bd_sf"/>
</dbReference>
<dbReference type="AlphaFoldDB" id="A0A9W4XMR1"/>
<dbReference type="GO" id="GO:0008270">
    <property type="term" value="F:zinc ion binding"/>
    <property type="evidence" value="ECO:0007669"/>
    <property type="project" value="InterPro"/>
</dbReference>
<dbReference type="PANTHER" id="PTHR47256:SF1">
    <property type="entry name" value="ZN(II)2CYS6 TRANSCRIPTION FACTOR (EUROFUNG)"/>
    <property type="match status" value="1"/>
</dbReference>
<reference evidence="4" key="1">
    <citation type="submission" date="2023-01" db="EMBL/GenBank/DDBJ databases">
        <authorList>
            <person name="Van Ghelder C."/>
            <person name="Rancurel C."/>
        </authorList>
    </citation>
    <scope>NUCLEOTIDE SEQUENCE</scope>
    <source>
        <strain evidence="4">CNCM I-4278</strain>
    </source>
</reference>
<dbReference type="Proteomes" id="UP001152607">
    <property type="component" value="Unassembled WGS sequence"/>
</dbReference>
<evidence type="ECO:0000256" key="2">
    <source>
        <dbReference type="SAM" id="MobiDB-lite"/>
    </source>
</evidence>
<dbReference type="PANTHER" id="PTHR47256">
    <property type="entry name" value="ZN(II)2CYS6 TRANSCRIPTION FACTOR (EUROFUNG)-RELATED"/>
    <property type="match status" value="1"/>
</dbReference>
<evidence type="ECO:0000313" key="4">
    <source>
        <dbReference type="EMBL" id="CAI6337654.1"/>
    </source>
</evidence>
<evidence type="ECO:0000259" key="3">
    <source>
        <dbReference type="Pfam" id="PF04082"/>
    </source>
</evidence>
<feature type="domain" description="Xylanolytic transcriptional activator regulatory" evidence="3">
    <location>
        <begin position="257"/>
        <end position="379"/>
    </location>
</feature>
<dbReference type="OrthoDB" id="426882at2759"/>
<gene>
    <name evidence="4" type="ORF">PDIGIT_LOCUS10768</name>
</gene>
<keyword evidence="5" id="KW-1185">Reference proteome</keyword>